<evidence type="ECO:0000256" key="4">
    <source>
        <dbReference type="PROSITE-ProRule" id="PRU00433"/>
    </source>
</evidence>
<dbReference type="GO" id="GO:0009055">
    <property type="term" value="F:electron transfer activity"/>
    <property type="evidence" value="ECO:0007669"/>
    <property type="project" value="InterPro"/>
</dbReference>
<name>A0A932A8H5_9BACT</name>
<evidence type="ECO:0000259" key="6">
    <source>
        <dbReference type="PROSITE" id="PS51007"/>
    </source>
</evidence>
<proteinExistence type="predicted"/>
<dbReference type="PROSITE" id="PS51007">
    <property type="entry name" value="CYTC"/>
    <property type="match status" value="1"/>
</dbReference>
<sequence>MRITVLLLVLVLAAGSAFAGGPPATYTKSCQSCHGADGKGSPAGVKMGAPDFASAGVQKMTDDQLSKAILTSEGHKKFPHNYATKGMTPEQAKEIVAYIRSLKK</sequence>
<evidence type="ECO:0000256" key="5">
    <source>
        <dbReference type="SAM" id="SignalP"/>
    </source>
</evidence>
<dbReference type="EMBL" id="JACPNR010000009">
    <property type="protein sequence ID" value="MBI2678666.1"/>
    <property type="molecule type" value="Genomic_DNA"/>
</dbReference>
<dbReference type="Gene3D" id="1.10.760.10">
    <property type="entry name" value="Cytochrome c-like domain"/>
    <property type="match status" value="1"/>
</dbReference>
<organism evidence="7 8">
    <name type="scientific">Candidatus Korobacter versatilis</name>
    <dbReference type="NCBI Taxonomy" id="658062"/>
    <lineage>
        <taxon>Bacteria</taxon>
        <taxon>Pseudomonadati</taxon>
        <taxon>Acidobacteriota</taxon>
        <taxon>Terriglobia</taxon>
        <taxon>Terriglobales</taxon>
        <taxon>Candidatus Korobacteraceae</taxon>
        <taxon>Candidatus Korobacter</taxon>
    </lineage>
</organism>
<reference evidence="7" key="1">
    <citation type="submission" date="2020-07" db="EMBL/GenBank/DDBJ databases">
        <title>Huge and variable diversity of episymbiotic CPR bacteria and DPANN archaea in groundwater ecosystems.</title>
        <authorList>
            <person name="He C.Y."/>
            <person name="Keren R."/>
            <person name="Whittaker M."/>
            <person name="Farag I.F."/>
            <person name="Doudna J."/>
            <person name="Cate J.H.D."/>
            <person name="Banfield J.F."/>
        </authorList>
    </citation>
    <scope>NUCLEOTIDE SEQUENCE</scope>
    <source>
        <strain evidence="7">NC_groundwater_580_Pr5_B-0.1um_64_19</strain>
    </source>
</reference>
<accession>A0A932A8H5</accession>
<feature type="signal peptide" evidence="5">
    <location>
        <begin position="1"/>
        <end position="19"/>
    </location>
</feature>
<evidence type="ECO:0000256" key="1">
    <source>
        <dbReference type="ARBA" id="ARBA00022617"/>
    </source>
</evidence>
<gene>
    <name evidence="7" type="ORF">HYX28_07770</name>
</gene>
<feature type="chain" id="PRO_5037152374" evidence="5">
    <location>
        <begin position="20"/>
        <end position="104"/>
    </location>
</feature>
<dbReference type="Pfam" id="PF00034">
    <property type="entry name" value="Cytochrom_C"/>
    <property type="match status" value="1"/>
</dbReference>
<dbReference type="GO" id="GO:0046872">
    <property type="term" value="F:metal ion binding"/>
    <property type="evidence" value="ECO:0007669"/>
    <property type="project" value="UniProtKB-KW"/>
</dbReference>
<comment type="caution">
    <text evidence="7">The sequence shown here is derived from an EMBL/GenBank/DDBJ whole genome shotgun (WGS) entry which is preliminary data.</text>
</comment>
<dbReference type="Proteomes" id="UP000779809">
    <property type="component" value="Unassembled WGS sequence"/>
</dbReference>
<dbReference type="GO" id="GO:0020037">
    <property type="term" value="F:heme binding"/>
    <property type="evidence" value="ECO:0007669"/>
    <property type="project" value="InterPro"/>
</dbReference>
<evidence type="ECO:0000313" key="7">
    <source>
        <dbReference type="EMBL" id="MBI2678666.1"/>
    </source>
</evidence>
<dbReference type="SUPFAM" id="SSF46626">
    <property type="entry name" value="Cytochrome c"/>
    <property type="match status" value="1"/>
</dbReference>
<dbReference type="InterPro" id="IPR036909">
    <property type="entry name" value="Cyt_c-like_dom_sf"/>
</dbReference>
<keyword evidence="5" id="KW-0732">Signal</keyword>
<protein>
    <submittedName>
        <fullName evidence="7">Cytochrome c</fullName>
    </submittedName>
</protein>
<evidence type="ECO:0000256" key="2">
    <source>
        <dbReference type="ARBA" id="ARBA00022723"/>
    </source>
</evidence>
<keyword evidence="3 4" id="KW-0408">Iron</keyword>
<evidence type="ECO:0000313" key="8">
    <source>
        <dbReference type="Proteomes" id="UP000779809"/>
    </source>
</evidence>
<feature type="domain" description="Cytochrome c" evidence="6">
    <location>
        <begin position="16"/>
        <end position="103"/>
    </location>
</feature>
<dbReference type="AlphaFoldDB" id="A0A932A8H5"/>
<keyword evidence="1 4" id="KW-0349">Heme</keyword>
<evidence type="ECO:0000256" key="3">
    <source>
        <dbReference type="ARBA" id="ARBA00023004"/>
    </source>
</evidence>
<dbReference type="InterPro" id="IPR009056">
    <property type="entry name" value="Cyt_c-like_dom"/>
</dbReference>
<keyword evidence="2 4" id="KW-0479">Metal-binding</keyword>